<feature type="region of interest" description="Disordered" evidence="1">
    <location>
        <begin position="203"/>
        <end position="336"/>
    </location>
</feature>
<feature type="compositionally biased region" description="Basic and acidic residues" evidence="1">
    <location>
        <begin position="296"/>
        <end position="309"/>
    </location>
</feature>
<name>A0A667ZUN1_9TELE</name>
<dbReference type="InterPro" id="IPR013240">
    <property type="entry name" value="DNA-dir_RNA_pol1_su_RPA34"/>
</dbReference>
<dbReference type="GeneTree" id="ENSGT00450000040362"/>
<feature type="compositionally biased region" description="Basic residues" evidence="1">
    <location>
        <begin position="219"/>
        <end position="229"/>
    </location>
</feature>
<dbReference type="Pfam" id="PF08208">
    <property type="entry name" value="RNA_polI_A34"/>
    <property type="match status" value="1"/>
</dbReference>
<sequence length="336" mass="37193">MPRDISSSSEDEADASRQQSSRYQCPADFVCFRHQPCRSTLTPSLKKGNRELWLIKAPASFSPDRFGSVQVPLSGLQTVQVPAAAGGAQHGRQIYSILASTQGASELRLLTGRDPSSADAVFGPAFSGLLNVCESYGDSSANQAPQVIPATPAPSIPPGLKQRFYPFGSKTSTLTCVADSEPDGAAFGSSSTSPRPRVLKRFQEQATEEKEEEQEEERKKKKKKKKEKRIKTEQEEEEEVRVKEESVAEIPTQDEVPMELPSQDSDVSAEKRKKKKKKKDKDRERVEVDEGVEAAHVIKEEEVSVKCEPIDTSYGDSETSEKKKKKKKKKSKTDDD</sequence>
<evidence type="ECO:0000313" key="2">
    <source>
        <dbReference type="Ensembl" id="ENSMMDP00005036586.1"/>
    </source>
</evidence>
<protein>
    <submittedName>
        <fullName evidence="2">RNA polymerase I subunit G</fullName>
    </submittedName>
</protein>
<reference evidence="2" key="1">
    <citation type="submission" date="2019-06" db="EMBL/GenBank/DDBJ databases">
        <authorList>
            <consortium name="Wellcome Sanger Institute Data Sharing"/>
        </authorList>
    </citation>
    <scope>NUCLEOTIDE SEQUENCE [LARGE SCALE GENOMIC DNA]</scope>
</reference>
<dbReference type="Ensembl" id="ENSMMDT00005037374.1">
    <property type="protein sequence ID" value="ENSMMDP00005036586.1"/>
    <property type="gene ID" value="ENSMMDG00005017108.1"/>
</dbReference>
<feature type="region of interest" description="Disordered" evidence="1">
    <location>
        <begin position="1"/>
        <end position="22"/>
    </location>
</feature>
<dbReference type="GO" id="GO:0005736">
    <property type="term" value="C:RNA polymerase I complex"/>
    <property type="evidence" value="ECO:0007669"/>
    <property type="project" value="TreeGrafter"/>
</dbReference>
<reference evidence="2" key="3">
    <citation type="submission" date="2025-09" db="UniProtKB">
        <authorList>
            <consortium name="Ensembl"/>
        </authorList>
    </citation>
    <scope>IDENTIFICATION</scope>
</reference>
<dbReference type="GO" id="GO:0006360">
    <property type="term" value="P:transcription by RNA polymerase I"/>
    <property type="evidence" value="ECO:0007669"/>
    <property type="project" value="InterPro"/>
</dbReference>
<gene>
    <name evidence="2" type="primary">polr1g</name>
</gene>
<dbReference type="Proteomes" id="UP000472263">
    <property type="component" value="Chromosome 13"/>
</dbReference>
<dbReference type="InParanoid" id="A0A667ZUN1"/>
<organism evidence="2 3">
    <name type="scientific">Myripristis murdjan</name>
    <name type="common">pinecone soldierfish</name>
    <dbReference type="NCBI Taxonomy" id="586833"/>
    <lineage>
        <taxon>Eukaryota</taxon>
        <taxon>Metazoa</taxon>
        <taxon>Chordata</taxon>
        <taxon>Craniata</taxon>
        <taxon>Vertebrata</taxon>
        <taxon>Euteleostomi</taxon>
        <taxon>Actinopterygii</taxon>
        <taxon>Neopterygii</taxon>
        <taxon>Teleostei</taxon>
        <taxon>Neoteleostei</taxon>
        <taxon>Acanthomorphata</taxon>
        <taxon>Holocentriformes</taxon>
        <taxon>Holocentridae</taxon>
        <taxon>Myripristis</taxon>
    </lineage>
</organism>
<proteinExistence type="predicted"/>
<accession>A0A667ZUN1</accession>
<dbReference type="Gene3D" id="6.20.250.70">
    <property type="match status" value="1"/>
</dbReference>
<dbReference type="PANTHER" id="PTHR15484:SF8">
    <property type="entry name" value="DNA-DIRECTED RNA POLYMERASE I SUBUNIT RPA34"/>
    <property type="match status" value="1"/>
</dbReference>
<reference evidence="2" key="2">
    <citation type="submission" date="2025-08" db="UniProtKB">
        <authorList>
            <consortium name="Ensembl"/>
        </authorList>
    </citation>
    <scope>IDENTIFICATION</scope>
</reference>
<dbReference type="GO" id="GO:0003723">
    <property type="term" value="F:RNA binding"/>
    <property type="evidence" value="ECO:0007669"/>
    <property type="project" value="TreeGrafter"/>
</dbReference>
<keyword evidence="3" id="KW-1185">Reference proteome</keyword>
<dbReference type="AlphaFoldDB" id="A0A667ZUN1"/>
<feature type="region of interest" description="Disordered" evidence="1">
    <location>
        <begin position="140"/>
        <end position="159"/>
    </location>
</feature>
<evidence type="ECO:0000313" key="3">
    <source>
        <dbReference type="Proteomes" id="UP000472263"/>
    </source>
</evidence>
<feature type="compositionally biased region" description="Basic residues" evidence="1">
    <location>
        <begin position="271"/>
        <end position="280"/>
    </location>
</feature>
<feature type="compositionally biased region" description="Basic residues" evidence="1">
    <location>
        <begin position="322"/>
        <end position="336"/>
    </location>
</feature>
<dbReference type="PANTHER" id="PTHR15484">
    <property type="entry name" value="DNA-DIRECTED RNA POLYMERASE I SUBUNIT RPA34"/>
    <property type="match status" value="1"/>
</dbReference>
<evidence type="ECO:0000256" key="1">
    <source>
        <dbReference type="SAM" id="MobiDB-lite"/>
    </source>
</evidence>